<gene>
    <name evidence="4" type="ORF">GF068_22600</name>
</gene>
<accession>A0A6N7PV51</accession>
<dbReference type="EMBL" id="WJIE01000006">
    <property type="protein sequence ID" value="MRG94686.1"/>
    <property type="molecule type" value="Genomic_DNA"/>
</dbReference>
<dbReference type="Proteomes" id="UP000440224">
    <property type="component" value="Unassembled WGS sequence"/>
</dbReference>
<sequence>MTEPAPPPVLHAEDARVTIDDVVAIDHLTVRARGDRVLCTGEAEALFALLTAVPLRSRAPWHDEAAMPGEASLAAGTLHVAGLDVATRAHLDVAGIAPLDPPLPKGTTAHDYVTWSARFAGFSPRAARDLAASALERVGLVTFLRRAVETFDVPLRRALVLAHALVADPAVLVLEAPLAGLDGSAAVFVMNALARATEGRTAILSAERLEPGTPEGDLARGASDVLVFAGGALVLEGAPEELFAGVRVYGVTIRKNPGPFREELLARGIEVKGGPLRMSVRLSAEASTKDIVAAASRARAPLVEMFPIVG</sequence>
<keyword evidence="5" id="KW-1185">Reference proteome</keyword>
<organism evidence="4 5">
    <name type="scientific">Polyangium spumosum</name>
    <dbReference type="NCBI Taxonomy" id="889282"/>
    <lineage>
        <taxon>Bacteria</taxon>
        <taxon>Pseudomonadati</taxon>
        <taxon>Myxococcota</taxon>
        <taxon>Polyangia</taxon>
        <taxon>Polyangiales</taxon>
        <taxon>Polyangiaceae</taxon>
        <taxon>Polyangium</taxon>
    </lineage>
</organism>
<dbReference type="GO" id="GO:0016887">
    <property type="term" value="F:ATP hydrolysis activity"/>
    <property type="evidence" value="ECO:0007669"/>
    <property type="project" value="InterPro"/>
</dbReference>
<keyword evidence="4" id="KW-0547">Nucleotide-binding</keyword>
<keyword evidence="2" id="KW-0813">Transport</keyword>
<proteinExistence type="inferred from homology"/>
<dbReference type="InterPro" id="IPR003439">
    <property type="entry name" value="ABC_transporter-like_ATP-bd"/>
</dbReference>
<feature type="domain" description="ABC transporter" evidence="3">
    <location>
        <begin position="10"/>
        <end position="255"/>
    </location>
</feature>
<evidence type="ECO:0000256" key="1">
    <source>
        <dbReference type="ARBA" id="ARBA00005417"/>
    </source>
</evidence>
<evidence type="ECO:0000259" key="3">
    <source>
        <dbReference type="PROSITE" id="PS50893"/>
    </source>
</evidence>
<comment type="similarity">
    <text evidence="1">Belongs to the ABC transporter superfamily.</text>
</comment>
<reference evidence="4 5" key="1">
    <citation type="submission" date="2019-10" db="EMBL/GenBank/DDBJ databases">
        <title>A soil myxobacterium in the family Polyangiaceae.</title>
        <authorList>
            <person name="Li Y."/>
            <person name="Wang J."/>
        </authorList>
    </citation>
    <scope>NUCLEOTIDE SEQUENCE [LARGE SCALE GENOMIC DNA]</scope>
    <source>
        <strain evidence="4 5">DSM 14734</strain>
    </source>
</reference>
<name>A0A6N7PV51_9BACT</name>
<dbReference type="GO" id="GO:0005524">
    <property type="term" value="F:ATP binding"/>
    <property type="evidence" value="ECO:0007669"/>
    <property type="project" value="UniProtKB-KW"/>
</dbReference>
<dbReference type="RefSeq" id="WP_170319617.1">
    <property type="nucleotide sequence ID" value="NZ_WJIE01000006.1"/>
</dbReference>
<dbReference type="PROSITE" id="PS50893">
    <property type="entry name" value="ABC_TRANSPORTER_2"/>
    <property type="match status" value="1"/>
</dbReference>
<dbReference type="PANTHER" id="PTHR43335:SF2">
    <property type="entry name" value="ABC TRANSPORTER, ATP-BINDING PROTEIN"/>
    <property type="match status" value="1"/>
</dbReference>
<evidence type="ECO:0000256" key="2">
    <source>
        <dbReference type="ARBA" id="ARBA00022448"/>
    </source>
</evidence>
<dbReference type="SUPFAM" id="SSF52540">
    <property type="entry name" value="P-loop containing nucleoside triphosphate hydrolases"/>
    <property type="match status" value="1"/>
</dbReference>
<comment type="caution">
    <text evidence="4">The sequence shown here is derived from an EMBL/GenBank/DDBJ whole genome shotgun (WGS) entry which is preliminary data.</text>
</comment>
<dbReference type="PANTHER" id="PTHR43335">
    <property type="entry name" value="ABC TRANSPORTER, ATP-BINDING PROTEIN"/>
    <property type="match status" value="1"/>
</dbReference>
<dbReference type="AlphaFoldDB" id="A0A6N7PV51"/>
<dbReference type="Gene3D" id="3.40.50.300">
    <property type="entry name" value="P-loop containing nucleotide triphosphate hydrolases"/>
    <property type="match status" value="1"/>
</dbReference>
<protein>
    <submittedName>
        <fullName evidence="4">ABC transporter ATP-binding protein</fullName>
    </submittedName>
</protein>
<evidence type="ECO:0000313" key="4">
    <source>
        <dbReference type="EMBL" id="MRG94686.1"/>
    </source>
</evidence>
<keyword evidence="4" id="KW-0067">ATP-binding</keyword>
<evidence type="ECO:0000313" key="5">
    <source>
        <dbReference type="Proteomes" id="UP000440224"/>
    </source>
</evidence>
<dbReference type="InterPro" id="IPR027417">
    <property type="entry name" value="P-loop_NTPase"/>
</dbReference>